<dbReference type="InterPro" id="IPR013783">
    <property type="entry name" value="Ig-like_fold"/>
</dbReference>
<dbReference type="EMBL" id="JPEP01000002">
    <property type="protein sequence ID" value="KEY18803.1"/>
    <property type="molecule type" value="Genomic_DNA"/>
</dbReference>
<dbReference type="InterPro" id="IPR026444">
    <property type="entry name" value="Secre_tail"/>
</dbReference>
<dbReference type="Pfam" id="PF18962">
    <property type="entry name" value="Por_Secre_tail"/>
    <property type="match status" value="1"/>
</dbReference>
<dbReference type="NCBIfam" id="TIGR04183">
    <property type="entry name" value="Por_Secre_tail"/>
    <property type="match status" value="1"/>
</dbReference>
<evidence type="ECO:0000313" key="6">
    <source>
        <dbReference type="Proteomes" id="UP000028349"/>
    </source>
</evidence>
<dbReference type="NCBIfam" id="NF012200">
    <property type="entry name" value="choice_anch_D"/>
    <property type="match status" value="1"/>
</dbReference>
<evidence type="ECO:0000256" key="1">
    <source>
        <dbReference type="ARBA" id="ARBA00022729"/>
    </source>
</evidence>
<dbReference type="Proteomes" id="UP000028349">
    <property type="component" value="Unassembled WGS sequence"/>
</dbReference>
<organism evidence="5 7">
    <name type="scientific">Kaistella antarctica</name>
    <dbReference type="NCBI Taxonomy" id="266748"/>
    <lineage>
        <taxon>Bacteria</taxon>
        <taxon>Pseudomonadati</taxon>
        <taxon>Bacteroidota</taxon>
        <taxon>Flavobacteriia</taxon>
        <taxon>Flavobacteriales</taxon>
        <taxon>Weeksellaceae</taxon>
        <taxon>Chryseobacterium group</taxon>
        <taxon>Kaistella</taxon>
    </lineage>
</organism>
<evidence type="ECO:0000259" key="3">
    <source>
        <dbReference type="Pfam" id="PF18962"/>
    </source>
</evidence>
<gene>
    <name evidence="4" type="ORF">HY04_10040</name>
    <name evidence="5" type="ORF">NCTC13489_01553</name>
</gene>
<dbReference type="KEGG" id="cant:NCTC13489_01553"/>
<dbReference type="EMBL" id="LR134441">
    <property type="protein sequence ID" value="VEH99475.1"/>
    <property type="molecule type" value="Genomic_DNA"/>
</dbReference>
<evidence type="ECO:0000313" key="4">
    <source>
        <dbReference type="EMBL" id="KEY18803.1"/>
    </source>
</evidence>
<evidence type="ECO:0000256" key="2">
    <source>
        <dbReference type="SAM" id="SignalP"/>
    </source>
</evidence>
<proteinExistence type="predicted"/>
<reference evidence="5 7" key="2">
    <citation type="submission" date="2018-12" db="EMBL/GenBank/DDBJ databases">
        <authorList>
            <consortium name="Pathogen Informatics"/>
        </authorList>
    </citation>
    <scope>NUCLEOTIDE SEQUENCE [LARGE SCALE GENOMIC DNA]</scope>
    <source>
        <strain evidence="5 7">NCTC13489</strain>
    </source>
</reference>
<keyword evidence="1 2" id="KW-0732">Signal</keyword>
<keyword evidence="6" id="KW-1185">Reference proteome</keyword>
<sequence length="1505" mass="161493">MKTISIFTKGALLIFSLMTSLFFAQLLTQNFDSSTDVNSYVNVTSPSNGQFNAIGSTGAGTVVSITDNHLRFTRSETNTGSYSRTRNFAPTPTSLIYRFDVAVSGNTSPTTTAASWQVGTGFGLGNSSEDIAKTHSRLGLNIGSTPGTFSLRDIASETNSATFSGMQTVTWYINNSGNSLSYTAPDASTQTVMNDTFDVWIGSVQVFNDLAVSTSGIALNNLKFVFSVGTATIDIDNIHINPFPTNLPTLSTSGIDSLSGFSYSEDFGPSSSQYFTLAATNLTHASGSIAVSSPPNYEISTDNFSFTSSVLSIPYSSGSIPETPVTKIYVRLKAGLLANNYNESVTISGGGANSFNVLCSGLVTKPTIVLGTLTANAMNYPVGTGPSVSANATVSGTNLTGNITIISSENSIWEISKDNSTWGNSISYVPIGGNVNSNANKIYVRLKVGLAIGLYAGTLTASSPNADHKILSLTGEVLKPLIKINSIEQNISFSGFTYDYAQGPSTTQNFRVDGSNLIGDIIVTSSGNWEIATNGTYSGSLNPNLSQVTFVKNSFNSVTNKRIYIRLKNDLQVGTYAGTISVTSPYAVTRTITVSGEVFPAKVEMKVMGGTNKINDGSINPLYLNRTLFSAQNLGDSQIKTYTISNIGGASLILSDFSLTGLNPVDFSFVNPPIPGTELLQNESVAFSIKFAPTTIGFKKATVVIANNDPLKNPFDFAIGGNANFCGASDEFIIAQQGFEEIPQYSELTYMVTSTGTQGPETGFSTGTSGSGDNPKSNVLYSEGERGYRIQGGAISVPQIPTSVTFNFNAADISVYSQVSLFFNIAAFSLGSKTDGMDDFDIDGISTIIDDDKIDYVLVEISPDNGVTWFAQAKIVSDEENLAWGFNTSTSETGSRDYVADNNLTYFKSVSGNPYHDIFINNLPAVTQLKVRITAQNNTPTESWIIDNIQLLSTGIVPKVWIGSTWSPSAPIKSDKIILNGNYDTASGGSLQACQCENNGTITIASNDHLIVSDQLINSGTITVENDGNFVQIHEVDTNAGSGDFIVKRNSNLKRLDYTYWASPVSGQNLKAFSTGTLNNRFYTYNEGTNLFDAIDPITRNFGDSQTGFESFAKGYAIRAFNTYPVGPPAPMQIFNGIFKGVPNNGLVTFPLVYQSVPTGNGYNLIGNPYPSNIDFYQLVDTNKALIDKTAYFWTNLNPNPAMQGNNYPNGGYYNNYAILNGTGGIPATLGGSSTISSIPTNIIKIGQGFIVKAKQTGTLSFNNAIRTKSLNSVFFNKGDSPESTVDRYWLKLTSPLDVTTTALIGYIDGATDDYDADYDADLFGLGADALFTVLADRKLGIQGKSIPFGMNDIVKVGTNHYETGTYVFSLGEMEGVFANGQSIYLKDHETGIITKLSESPYSFTANQGLTAGRFEIAYQDETVLGTNVLTKENIIVYRDGAEFVVKSSTSNITDIDLFDSSGRLIITLKSNRKEVRIDSSNFVHGVYILRIGQEGSIITKKIMK</sequence>
<dbReference type="Proteomes" id="UP000270036">
    <property type="component" value="Chromosome"/>
</dbReference>
<accession>A0A3S4W4H1</accession>
<feature type="chain" id="PRO_5018529391" evidence="2">
    <location>
        <begin position="25"/>
        <end position="1505"/>
    </location>
</feature>
<evidence type="ECO:0000313" key="7">
    <source>
        <dbReference type="Proteomes" id="UP000270036"/>
    </source>
</evidence>
<feature type="signal peptide" evidence="2">
    <location>
        <begin position="1"/>
        <end position="24"/>
    </location>
</feature>
<feature type="domain" description="Secretion system C-terminal sorting" evidence="3">
    <location>
        <begin position="1448"/>
        <end position="1503"/>
    </location>
</feature>
<dbReference type="Gene3D" id="2.60.40.10">
    <property type="entry name" value="Immunoglobulins"/>
    <property type="match status" value="1"/>
</dbReference>
<reference evidence="4 6" key="1">
    <citation type="submission" date="2014-07" db="EMBL/GenBank/DDBJ databases">
        <authorList>
            <person name="Pisani N.G."/>
            <person name="Newman J.D."/>
        </authorList>
    </citation>
    <scope>NUCLEOTIDE SEQUENCE [LARGE SCALE GENOMIC DNA]</scope>
    <source>
        <strain evidence="4 6">LMG 24720</strain>
    </source>
</reference>
<name>A0A3S4W4H1_9FLAO</name>
<protein>
    <submittedName>
        <fullName evidence="5">Por secretion system C-terminal sorting domain</fullName>
    </submittedName>
</protein>
<dbReference type="RefSeq" id="WP_034719362.1">
    <property type="nucleotide sequence ID" value="NZ_FOIX01000004.1"/>
</dbReference>
<evidence type="ECO:0000313" key="5">
    <source>
        <dbReference type="EMBL" id="VEH99475.1"/>
    </source>
</evidence>
<dbReference type="STRING" id="266748.HY04_10040"/>